<keyword evidence="5 10" id="KW-0812">Transmembrane</keyword>
<dbReference type="PANTHER" id="PTHR11453">
    <property type="entry name" value="ANION EXCHANGE PROTEIN"/>
    <property type="match status" value="1"/>
</dbReference>
<dbReference type="PRINTS" id="PR01232">
    <property type="entry name" value="NAHCO3TRSPRT"/>
</dbReference>
<feature type="transmembrane region" description="Helical" evidence="10">
    <location>
        <begin position="529"/>
        <end position="547"/>
    </location>
</feature>
<keyword evidence="7" id="KW-0406">Ion transport</keyword>
<dbReference type="GO" id="GO:0016323">
    <property type="term" value="C:basolateral plasma membrane"/>
    <property type="evidence" value="ECO:0007669"/>
    <property type="project" value="UniProtKB-SubCell"/>
</dbReference>
<evidence type="ECO:0000256" key="8">
    <source>
        <dbReference type="ARBA" id="ARBA00023136"/>
    </source>
</evidence>
<evidence type="ECO:0000256" key="2">
    <source>
        <dbReference type="ARBA" id="ARBA00010993"/>
    </source>
</evidence>
<keyword evidence="4" id="KW-1003">Cell membrane</keyword>
<protein>
    <submittedName>
        <fullName evidence="13">SLC4A4</fullName>
    </submittedName>
</protein>
<dbReference type="Pfam" id="PF00955">
    <property type="entry name" value="HCO3_cotransp"/>
    <property type="match status" value="2"/>
</dbReference>
<evidence type="ECO:0000256" key="10">
    <source>
        <dbReference type="SAM" id="Phobius"/>
    </source>
</evidence>
<feature type="domain" description="Band 3 cytoplasmic" evidence="12">
    <location>
        <begin position="43"/>
        <end position="323"/>
    </location>
</feature>
<dbReference type="GO" id="GO:0051453">
    <property type="term" value="P:regulation of intracellular pH"/>
    <property type="evidence" value="ECO:0007669"/>
    <property type="project" value="TreeGrafter"/>
</dbReference>
<dbReference type="PANTHER" id="PTHR11453:SF36">
    <property type="entry name" value="ANION EXCHANGE PROTEIN"/>
    <property type="match status" value="1"/>
</dbReference>
<proteinExistence type="inferred from homology"/>
<dbReference type="InterPro" id="IPR011531">
    <property type="entry name" value="HCO3_transpt-like_TM_dom"/>
</dbReference>
<feature type="compositionally biased region" description="Basic residues" evidence="9">
    <location>
        <begin position="146"/>
        <end position="160"/>
    </location>
</feature>
<dbReference type="AlphaFoldDB" id="A0A6J8D7R0"/>
<comment type="similarity">
    <text evidence="2">Belongs to the anion exchanger (TC 2.A.31) family.</text>
</comment>
<dbReference type="InterPro" id="IPR003020">
    <property type="entry name" value="HCO3_transpt_euk"/>
</dbReference>
<feature type="transmembrane region" description="Helical" evidence="10">
    <location>
        <begin position="429"/>
        <end position="450"/>
    </location>
</feature>
<feature type="transmembrane region" description="Helical" evidence="10">
    <location>
        <begin position="567"/>
        <end position="585"/>
    </location>
</feature>
<feature type="transmembrane region" description="Helical" evidence="10">
    <location>
        <begin position="734"/>
        <end position="755"/>
    </location>
</feature>
<dbReference type="InterPro" id="IPR003024">
    <property type="entry name" value="Na/HCO3_transpt"/>
</dbReference>
<dbReference type="Proteomes" id="UP000507470">
    <property type="component" value="Unassembled WGS sequence"/>
</dbReference>
<feature type="domain" description="Bicarbonate transporter-like transmembrane" evidence="11">
    <location>
        <begin position="366"/>
        <end position="482"/>
    </location>
</feature>
<evidence type="ECO:0000256" key="9">
    <source>
        <dbReference type="SAM" id="MobiDB-lite"/>
    </source>
</evidence>
<evidence type="ECO:0000313" key="13">
    <source>
        <dbReference type="EMBL" id="CAC5404016.1"/>
    </source>
</evidence>
<dbReference type="InterPro" id="IPR013769">
    <property type="entry name" value="Band3_cytoplasmic_dom"/>
</dbReference>
<feature type="region of interest" description="Disordered" evidence="9">
    <location>
        <begin position="144"/>
        <end position="164"/>
    </location>
</feature>
<dbReference type="PRINTS" id="PR01231">
    <property type="entry name" value="HCO3TRNSPORT"/>
</dbReference>
<evidence type="ECO:0000256" key="6">
    <source>
        <dbReference type="ARBA" id="ARBA00022989"/>
    </source>
</evidence>
<gene>
    <name evidence="13" type="ORF">MCOR_37848</name>
</gene>
<name>A0A6J8D7R0_MYTCO</name>
<evidence type="ECO:0000256" key="3">
    <source>
        <dbReference type="ARBA" id="ARBA00022448"/>
    </source>
</evidence>
<feature type="transmembrane region" description="Helical" evidence="10">
    <location>
        <begin position="788"/>
        <end position="805"/>
    </location>
</feature>
<feature type="transmembrane region" description="Helical" evidence="10">
    <location>
        <begin position="616"/>
        <end position="635"/>
    </location>
</feature>
<feature type="transmembrane region" description="Helical" evidence="10">
    <location>
        <begin position="395"/>
        <end position="417"/>
    </location>
</feature>
<evidence type="ECO:0000256" key="1">
    <source>
        <dbReference type="ARBA" id="ARBA00004554"/>
    </source>
</evidence>
<comment type="subcellular location">
    <subcellularLocation>
        <location evidence="1">Basolateral cell membrane</location>
        <topology evidence="1">Multi-pass membrane protein</topology>
    </subcellularLocation>
</comment>
<feature type="domain" description="Bicarbonate transporter-like transmembrane" evidence="11">
    <location>
        <begin position="491"/>
        <end position="844"/>
    </location>
</feature>
<dbReference type="Pfam" id="PF07565">
    <property type="entry name" value="Band_3_cyto"/>
    <property type="match status" value="1"/>
</dbReference>
<evidence type="ECO:0000256" key="5">
    <source>
        <dbReference type="ARBA" id="ARBA00022692"/>
    </source>
</evidence>
<dbReference type="Gene3D" id="1.10.287.570">
    <property type="entry name" value="Helical hairpin bin"/>
    <property type="match status" value="1"/>
</dbReference>
<keyword evidence="8 10" id="KW-0472">Membrane</keyword>
<dbReference type="OrthoDB" id="1735926at2759"/>
<dbReference type="GO" id="GO:0008509">
    <property type="term" value="F:monoatomic anion transmembrane transporter activity"/>
    <property type="evidence" value="ECO:0007669"/>
    <property type="project" value="InterPro"/>
</dbReference>
<sequence length="963" mass="109717">MRCSSMSDGSSAGDVISHREHIRNITGLVLDLITKNDEETPVIFCQLDTLSKKDEEVIWMESARWVKYEEDVEENGKRWSKPHVASVTLHYVLELKTQMSTGAILLDADVKSLPQLADLISEELSKMKTITNNMKQKIRSTLLSRHEHHQKRKYRDKKRNSNIITQFKMPKTTSHAEFAGIRLRHKEDYNDVSNSDFQDSSPLVKPNTPFAKKIPEGAEVANVWVGELENLKKPVTVFIRLAKSRFIGDLSEVALPTRFIFLHLTPPSVPSYIFEIGRAISNMMVDEIFSEVAYKAKSREDIMHGFDEYLDQLTVLPPGQWDPDVRLEPPTTAPSQERRKLVSQKSDLASEENDDEEDVTLVRTGRLFGGLIKDVKRKIPFYVSDFKDGLHIQCIGAILFMYLATLTPNITFGALLGQETDQHMGTMECLLAVAFVNLTFALFGGQPLIIMGSTGPVLVLEIIIYDMCREYNWDFLSFRCMIVPTSYVNLNSTMNSIINWNSIKKEDCVDLGGVLEGSGCETPIYHDNVFFLSIILGIGTFTIAWELVKMKKSPFFPTIVRQTLGDFAVFIAICLMVLFDALLGIQTPKLQVPDKIQPSDPTRPWFISPYSSGNPWWIMIAASLPAVVAVILIFMDQQITAVIINRKENKLKKGCGYHLDLTITTFCIVVCSFFGLPWYVAATVRSMAHVNSLKMESECTAPGEKPVFLGCREQRLTPLIVALLNGCSVFMPKILQLVPMPVLYGVFLYMGVSALRGMQFMDRIMIMFMPAKYQPDHMYLRHVRINRVHLFTFFQILCLGILWVIKAIKTISIVFPVMVLGTCFVRKGMERIFTSNELKWLDDMDTEDKMMKQEDAGELIVEDDDTDDDVVDDGPIEFLQQSKYRRINSTGNMSWYLKHDTHSNGMSKEDIANENDGPAEFLELRKYRRIQSTGNMSWFQHENTALHRRDKKIDFKLDEDSNI</sequence>
<dbReference type="GO" id="GO:0008510">
    <property type="term" value="F:sodium:bicarbonate symporter activity"/>
    <property type="evidence" value="ECO:0007669"/>
    <property type="project" value="TreeGrafter"/>
</dbReference>
<evidence type="ECO:0000256" key="7">
    <source>
        <dbReference type="ARBA" id="ARBA00023065"/>
    </source>
</evidence>
<evidence type="ECO:0000256" key="4">
    <source>
        <dbReference type="ARBA" id="ARBA00022475"/>
    </source>
</evidence>
<dbReference type="EMBL" id="CACVKT020006897">
    <property type="protein sequence ID" value="CAC5404016.1"/>
    <property type="molecule type" value="Genomic_DNA"/>
</dbReference>
<dbReference type="GO" id="GO:0005452">
    <property type="term" value="F:solute:inorganic anion antiporter activity"/>
    <property type="evidence" value="ECO:0007669"/>
    <property type="project" value="InterPro"/>
</dbReference>
<keyword evidence="6 10" id="KW-1133">Transmembrane helix</keyword>
<evidence type="ECO:0000259" key="12">
    <source>
        <dbReference type="Pfam" id="PF07565"/>
    </source>
</evidence>
<dbReference type="InterPro" id="IPR016152">
    <property type="entry name" value="PTrfase/Anion_transptr"/>
</dbReference>
<dbReference type="SUPFAM" id="SSF55804">
    <property type="entry name" value="Phoshotransferase/anion transport protein"/>
    <property type="match status" value="1"/>
</dbReference>
<keyword evidence="14" id="KW-1185">Reference proteome</keyword>
<keyword evidence="3" id="KW-0813">Transport</keyword>
<evidence type="ECO:0000313" key="14">
    <source>
        <dbReference type="Proteomes" id="UP000507470"/>
    </source>
</evidence>
<reference evidence="13 14" key="1">
    <citation type="submission" date="2020-06" db="EMBL/GenBank/DDBJ databases">
        <authorList>
            <person name="Li R."/>
            <person name="Bekaert M."/>
        </authorList>
    </citation>
    <scope>NUCLEOTIDE SEQUENCE [LARGE SCALE GENOMIC DNA]</scope>
    <source>
        <strain evidence="14">wild</strain>
    </source>
</reference>
<organism evidence="13 14">
    <name type="scientific">Mytilus coruscus</name>
    <name type="common">Sea mussel</name>
    <dbReference type="NCBI Taxonomy" id="42192"/>
    <lineage>
        <taxon>Eukaryota</taxon>
        <taxon>Metazoa</taxon>
        <taxon>Spiralia</taxon>
        <taxon>Lophotrochozoa</taxon>
        <taxon>Mollusca</taxon>
        <taxon>Bivalvia</taxon>
        <taxon>Autobranchia</taxon>
        <taxon>Pteriomorphia</taxon>
        <taxon>Mytilida</taxon>
        <taxon>Mytiloidea</taxon>
        <taxon>Mytilidae</taxon>
        <taxon>Mytilinae</taxon>
        <taxon>Mytilus</taxon>
    </lineage>
</organism>
<accession>A0A6J8D7R0</accession>
<dbReference type="Gene3D" id="3.40.930.10">
    <property type="entry name" value="Mannitol-specific EII, Chain A"/>
    <property type="match status" value="1"/>
</dbReference>
<dbReference type="FunFam" id="1.10.287.570:FF:000001">
    <property type="entry name" value="Anion exchange protein"/>
    <property type="match status" value="1"/>
</dbReference>
<feature type="transmembrane region" description="Helical" evidence="10">
    <location>
        <begin position="656"/>
        <end position="680"/>
    </location>
</feature>
<feature type="region of interest" description="Disordered" evidence="9">
    <location>
        <begin position="321"/>
        <end position="355"/>
    </location>
</feature>
<evidence type="ECO:0000259" key="11">
    <source>
        <dbReference type="Pfam" id="PF00955"/>
    </source>
</evidence>